<dbReference type="KEGG" id="oni:Osc7112_3278"/>
<reference evidence="2 3" key="1">
    <citation type="submission" date="2012-05" db="EMBL/GenBank/DDBJ databases">
        <title>Finished chromosome of genome of Oscillatoria sp. PCC 7112.</title>
        <authorList>
            <consortium name="US DOE Joint Genome Institute"/>
            <person name="Gugger M."/>
            <person name="Coursin T."/>
            <person name="Rippka R."/>
            <person name="Tandeau De Marsac N."/>
            <person name="Huntemann M."/>
            <person name="Wei C.-L."/>
            <person name="Han J."/>
            <person name="Detter J.C."/>
            <person name="Han C."/>
            <person name="Tapia R."/>
            <person name="Davenport K."/>
            <person name="Daligault H."/>
            <person name="Erkkila T."/>
            <person name="Gu W."/>
            <person name="Munk A.C.C."/>
            <person name="Teshima H."/>
            <person name="Xu Y."/>
            <person name="Chain P."/>
            <person name="Chen A."/>
            <person name="Krypides N."/>
            <person name="Mavromatis K."/>
            <person name="Markowitz V."/>
            <person name="Szeto E."/>
            <person name="Ivanova N."/>
            <person name="Mikhailova N."/>
            <person name="Ovchinnikova G."/>
            <person name="Pagani I."/>
            <person name="Pati A."/>
            <person name="Goodwin L."/>
            <person name="Peters L."/>
            <person name="Pitluck S."/>
            <person name="Woyke T."/>
            <person name="Kerfeld C."/>
        </authorList>
    </citation>
    <scope>NUCLEOTIDE SEQUENCE [LARGE SCALE GENOMIC DNA]</scope>
    <source>
        <strain evidence="2 3">PCC 7112</strain>
    </source>
</reference>
<evidence type="ECO:0000313" key="2">
    <source>
        <dbReference type="EMBL" id="AFZ07661.1"/>
    </source>
</evidence>
<dbReference type="AlphaFoldDB" id="K9VI90"/>
<evidence type="ECO:0000313" key="3">
    <source>
        <dbReference type="Proteomes" id="UP000010478"/>
    </source>
</evidence>
<accession>K9VI90</accession>
<dbReference type="eggNOG" id="ENOG503154K">
    <property type="taxonomic scope" value="Bacteria"/>
</dbReference>
<dbReference type="PATRIC" id="fig|179408.3.peg.4029"/>
<dbReference type="InterPro" id="IPR018739">
    <property type="entry name" value="DUF2281"/>
</dbReference>
<gene>
    <name evidence="2" type="ORF">Osc7112_3278</name>
</gene>
<keyword evidence="3" id="KW-1185">Reference proteome</keyword>
<protein>
    <recommendedName>
        <fullName evidence="1">DUF2281 domain-containing protein</fullName>
    </recommendedName>
</protein>
<dbReference type="EMBL" id="CP003614">
    <property type="protein sequence ID" value="AFZ07661.1"/>
    <property type="molecule type" value="Genomic_DNA"/>
</dbReference>
<dbReference type="Proteomes" id="UP000010478">
    <property type="component" value="Chromosome"/>
</dbReference>
<feature type="domain" description="DUF2281" evidence="1">
    <location>
        <begin position="31"/>
        <end position="95"/>
    </location>
</feature>
<dbReference type="STRING" id="179408.Osc7112_3278"/>
<evidence type="ECO:0000259" key="1">
    <source>
        <dbReference type="Pfam" id="PF10047"/>
    </source>
</evidence>
<organism evidence="2 3">
    <name type="scientific">Phormidium nigroviride PCC 7112</name>
    <dbReference type="NCBI Taxonomy" id="179408"/>
    <lineage>
        <taxon>Bacteria</taxon>
        <taxon>Bacillati</taxon>
        <taxon>Cyanobacteriota</taxon>
        <taxon>Cyanophyceae</taxon>
        <taxon>Oscillatoriophycideae</taxon>
        <taxon>Oscillatoriales</taxon>
        <taxon>Oscillatoriaceae</taxon>
        <taxon>Phormidium</taxon>
    </lineage>
</organism>
<proteinExistence type="predicted"/>
<name>K9VI90_9CYAN</name>
<sequence length="96" mass="11024">MGYSVADIGCWCFNGVDALRSQVETMIQPVILEKLAELPESLQTEVLHYIEFLIEKQAKNSNQEKPTKRGGLGIWKGKIWMSDDFDEPLEDLKDYM</sequence>
<dbReference type="HOGENOM" id="CLU_163140_9_2_3"/>
<dbReference type="Pfam" id="PF10047">
    <property type="entry name" value="DUF2281"/>
    <property type="match status" value="1"/>
</dbReference>